<sequence length="115" mass="12950">MFKCKILLHYSKGEPIGVKDSSPLDMTINQLSQSVFGEDLYPSIYDKASILAINLAKKHPFYNGNKRTALLAMVTFLEINGYTTAFSQNEAVRFILAITTSKKEFDILKKILQSI</sequence>
<organism evidence="2 3">
    <name type="scientific">Enterococcus durans</name>
    <dbReference type="NCBI Taxonomy" id="53345"/>
    <lineage>
        <taxon>Bacteria</taxon>
        <taxon>Bacillati</taxon>
        <taxon>Bacillota</taxon>
        <taxon>Bacilli</taxon>
        <taxon>Lactobacillales</taxon>
        <taxon>Enterococcaceae</taxon>
        <taxon>Enterococcus</taxon>
    </lineage>
</organism>
<gene>
    <name evidence="2" type="ORF">EA71_01346</name>
</gene>
<protein>
    <submittedName>
        <fullName evidence="2">Death on curing protein</fullName>
    </submittedName>
</protein>
<feature type="domain" description="Fido" evidence="1">
    <location>
        <begin position="1"/>
        <end position="115"/>
    </location>
</feature>
<evidence type="ECO:0000313" key="3">
    <source>
        <dbReference type="Proteomes" id="UP000252797"/>
    </source>
</evidence>
<dbReference type="PANTHER" id="PTHR39426">
    <property type="entry name" value="HOMOLOGY TO DEATH-ON-CURING PROTEIN OF PHAGE P1"/>
    <property type="match status" value="1"/>
</dbReference>
<dbReference type="InterPro" id="IPR003812">
    <property type="entry name" value="Fido"/>
</dbReference>
<dbReference type="AlphaFoldDB" id="A0A367CDL7"/>
<evidence type="ECO:0000259" key="1">
    <source>
        <dbReference type="PROSITE" id="PS51459"/>
    </source>
</evidence>
<dbReference type="GO" id="GO:0016301">
    <property type="term" value="F:kinase activity"/>
    <property type="evidence" value="ECO:0007669"/>
    <property type="project" value="InterPro"/>
</dbReference>
<dbReference type="EMBL" id="LEPB01000004">
    <property type="protein sequence ID" value="RCA10594.1"/>
    <property type="molecule type" value="Genomic_DNA"/>
</dbReference>
<dbReference type="InterPro" id="IPR036597">
    <property type="entry name" value="Fido-like_dom_sf"/>
</dbReference>
<reference evidence="2 3" key="1">
    <citation type="submission" date="2015-06" db="EMBL/GenBank/DDBJ databases">
        <title>The Genome Sequence of Enterococcus durans 4EA1.</title>
        <authorList>
            <consortium name="The Broad Institute Genomics Platform"/>
            <consortium name="The Broad Institute Genome Sequencing Center for Infectious Disease"/>
            <person name="Earl A.M."/>
            <person name="Van Tyne D."/>
            <person name="Lebreton F."/>
            <person name="Saavedra J.T."/>
            <person name="Gilmore M.S."/>
            <person name="Manson Mcguire A."/>
            <person name="Clock S."/>
            <person name="Crupain M."/>
            <person name="Rangan U."/>
            <person name="Young S."/>
            <person name="Abouelleil A."/>
            <person name="Cao P."/>
            <person name="Chapman S.B."/>
            <person name="Griggs A."/>
            <person name="Priest M."/>
            <person name="Shea T."/>
            <person name="Wortman J."/>
            <person name="Nusbaum C."/>
            <person name="Birren B."/>
        </authorList>
    </citation>
    <scope>NUCLEOTIDE SEQUENCE [LARGE SCALE GENOMIC DNA]</scope>
    <source>
        <strain evidence="2 3">4EA1</strain>
    </source>
</reference>
<evidence type="ECO:0000313" key="2">
    <source>
        <dbReference type="EMBL" id="RCA10594.1"/>
    </source>
</evidence>
<proteinExistence type="predicted"/>
<dbReference type="InterPro" id="IPR006440">
    <property type="entry name" value="Doc"/>
</dbReference>
<dbReference type="PROSITE" id="PS51459">
    <property type="entry name" value="FIDO"/>
    <property type="match status" value="1"/>
</dbReference>
<dbReference type="NCBIfam" id="TIGR01550">
    <property type="entry name" value="DOC_P1"/>
    <property type="match status" value="1"/>
</dbReference>
<dbReference type="InterPro" id="IPR053737">
    <property type="entry name" value="Type_II_TA_Toxin"/>
</dbReference>
<dbReference type="Pfam" id="PF02661">
    <property type="entry name" value="Fic"/>
    <property type="match status" value="1"/>
</dbReference>
<dbReference type="PANTHER" id="PTHR39426:SF1">
    <property type="entry name" value="HOMOLOGY TO DEATH-ON-CURING PROTEIN OF PHAGE P1"/>
    <property type="match status" value="1"/>
</dbReference>
<accession>A0A367CDL7</accession>
<name>A0A367CDL7_9ENTE</name>
<dbReference type="Proteomes" id="UP000252797">
    <property type="component" value="Unassembled WGS sequence"/>
</dbReference>
<dbReference type="SUPFAM" id="SSF140931">
    <property type="entry name" value="Fic-like"/>
    <property type="match status" value="1"/>
</dbReference>
<dbReference type="Gene3D" id="1.20.120.1870">
    <property type="entry name" value="Fic/DOC protein, Fido domain"/>
    <property type="match status" value="1"/>
</dbReference>
<comment type="caution">
    <text evidence="2">The sequence shown here is derived from an EMBL/GenBank/DDBJ whole genome shotgun (WGS) entry which is preliminary data.</text>
</comment>